<dbReference type="GO" id="GO:0003677">
    <property type="term" value="F:DNA binding"/>
    <property type="evidence" value="ECO:0007669"/>
    <property type="project" value="UniProtKB-KW"/>
</dbReference>
<dbReference type="PANTHER" id="PTHR47171">
    <property type="entry name" value="FARA-RELATED"/>
    <property type="match status" value="1"/>
</dbReference>
<feature type="region of interest" description="Disordered" evidence="7">
    <location>
        <begin position="69"/>
        <end position="120"/>
    </location>
</feature>
<evidence type="ECO:0000256" key="5">
    <source>
        <dbReference type="ARBA" id="ARBA00023163"/>
    </source>
</evidence>
<comment type="caution">
    <text evidence="9">The sequence shown here is derived from an EMBL/GenBank/DDBJ whole genome shotgun (WGS) entry which is preliminary data.</text>
</comment>
<dbReference type="InterPro" id="IPR052073">
    <property type="entry name" value="Amide_Lactam_Regulators"/>
</dbReference>
<reference evidence="10" key="2">
    <citation type="journal article" date="2019" name="Mol. Plant Microbe Interact.">
        <title>Genome sequence resources for four phytopathogenic fungi from the Colletotrichum orbiculare species complex.</title>
        <authorList>
            <person name="Gan P."/>
            <person name="Tsushima A."/>
            <person name="Narusaka M."/>
            <person name="Narusaka Y."/>
            <person name="Takano Y."/>
            <person name="Kubo Y."/>
            <person name="Shirasu K."/>
        </authorList>
    </citation>
    <scope>GENOME REANNOTATION</scope>
    <source>
        <strain evidence="10">104-T / ATCC 96160 / CBS 514.97 / LARS 414 / MAFF 240422</strain>
    </source>
</reference>
<dbReference type="GO" id="GO:0000981">
    <property type="term" value="F:DNA-binding transcription factor activity, RNA polymerase II-specific"/>
    <property type="evidence" value="ECO:0007669"/>
    <property type="project" value="InterPro"/>
</dbReference>
<evidence type="ECO:0000256" key="6">
    <source>
        <dbReference type="ARBA" id="ARBA00023242"/>
    </source>
</evidence>
<dbReference type="OrthoDB" id="4236860at2759"/>
<feature type="compositionally biased region" description="Basic and acidic residues" evidence="7">
    <location>
        <begin position="1"/>
        <end position="17"/>
    </location>
</feature>
<dbReference type="SMART" id="SM00906">
    <property type="entry name" value="Fungal_trans"/>
    <property type="match status" value="1"/>
</dbReference>
<keyword evidence="3" id="KW-0805">Transcription regulation</keyword>
<accession>A0A484FLI8</accession>
<dbReference type="GO" id="GO:0006351">
    <property type="term" value="P:DNA-templated transcription"/>
    <property type="evidence" value="ECO:0007669"/>
    <property type="project" value="InterPro"/>
</dbReference>
<evidence type="ECO:0000313" key="10">
    <source>
        <dbReference type="Proteomes" id="UP000014480"/>
    </source>
</evidence>
<reference evidence="10" key="1">
    <citation type="journal article" date="2013" name="New Phytol.">
        <title>Comparative genomic and transcriptomic analyses reveal the hemibiotrophic stage shift of Colletotrichum fungi.</title>
        <authorList>
            <person name="Gan P."/>
            <person name="Ikeda K."/>
            <person name="Irieda H."/>
            <person name="Narusaka M."/>
            <person name="O'Connell R.J."/>
            <person name="Narusaka Y."/>
            <person name="Takano Y."/>
            <person name="Kubo Y."/>
            <person name="Shirasu K."/>
        </authorList>
    </citation>
    <scope>NUCLEOTIDE SEQUENCE [LARGE SCALE GENOMIC DNA]</scope>
    <source>
        <strain evidence="10">104-T / ATCC 96160 / CBS 514.97 / LARS 414 / MAFF 240422</strain>
    </source>
</reference>
<dbReference type="AlphaFoldDB" id="A0A484FLI8"/>
<dbReference type="CDD" id="cd00067">
    <property type="entry name" value="GAL4"/>
    <property type="match status" value="1"/>
</dbReference>
<evidence type="ECO:0000256" key="7">
    <source>
        <dbReference type="SAM" id="MobiDB-lite"/>
    </source>
</evidence>
<keyword evidence="2" id="KW-0862">Zinc</keyword>
<dbReference type="Proteomes" id="UP000014480">
    <property type="component" value="Unassembled WGS sequence"/>
</dbReference>
<dbReference type="InterPro" id="IPR007219">
    <property type="entry name" value="XnlR_reg_dom"/>
</dbReference>
<gene>
    <name evidence="9" type="primary">amdR</name>
    <name evidence="9" type="ORF">Cob_v008612</name>
</gene>
<evidence type="ECO:0000256" key="4">
    <source>
        <dbReference type="ARBA" id="ARBA00023125"/>
    </source>
</evidence>
<keyword evidence="4" id="KW-0238">DNA-binding</keyword>
<sequence>MTTEGRRGRKEHLEQSSKKGRTNGRACLACHQRKVRCDILIKGSPCSKCQANNVSDCQVYEKKRTRAAARTALAPSAPIQPRPFGPHPMTAPATPTGTTSWADPTSAGLAPRPSTANDAAALGDGANEDGTQTMADFLNREDAEQREILRHGRLFFIGSEFSNLHYLVRQRSRCPDQRVLHFGSHPMVPKLPSVPAEVLELPPKPLADELIRTYFVRVNRALAIVDEDDFIKVYNDAHGDGHLQKHRPLSLLLLNAVFLVGARVSDPDRQDIKSLRSVFIRRTKALFDSRYEQHRETYLQAALLLTWQCEDLEDIVSNTWYWIGVATRIAFGMGMHRDATPSNLNPMDKRLWIRLWWMLFQFDVLVATNHGRLQAINLDESDVPPLEPHHFEGISEPQCDFNIQHTRLCIIFSKAMRKRVSLQSTPADRAEATREADARLADLITSLPEQLQLSASDPDPWQAVFHLSYSHFLILLHRPKPGRASDPEPASPQAVTDLSICCDAAVTICSVLESLRARNLLSRLWIPSIHVLFTAMVHFSDQMRSANPIMAAKSRRHFDSLITTLHALKGHWLYAQSLLNLFEARATSANSRNRINTDAGVQVEGQRGPMVYPTPETTGGGRGLVAGSTPGMAIGGGPQQFLANTSMAGQHGNTVGDEHMYGANFVGDGLGPAVGVDAVDMLQLPSALEFLLAGVGDDFGFM</sequence>
<keyword evidence="5" id="KW-0804">Transcription</keyword>
<dbReference type="SMART" id="SM00066">
    <property type="entry name" value="GAL4"/>
    <property type="match status" value="1"/>
</dbReference>
<dbReference type="PANTHER" id="PTHR47171:SF4">
    <property type="entry name" value="ACETAMIDASE REGULATORY PROTEIN"/>
    <property type="match status" value="1"/>
</dbReference>
<protein>
    <submittedName>
        <fullName evidence="9">Acetamidase regulatory protein</fullName>
    </submittedName>
</protein>
<evidence type="ECO:0000256" key="1">
    <source>
        <dbReference type="ARBA" id="ARBA00022723"/>
    </source>
</evidence>
<dbReference type="InterPro" id="IPR036864">
    <property type="entry name" value="Zn2-C6_fun-type_DNA-bd_sf"/>
</dbReference>
<evidence type="ECO:0000313" key="9">
    <source>
        <dbReference type="EMBL" id="TDZ18354.1"/>
    </source>
</evidence>
<dbReference type="STRING" id="1213857.A0A484FLI8"/>
<keyword evidence="1" id="KW-0479">Metal-binding</keyword>
<feature type="compositionally biased region" description="Low complexity" evidence="7">
    <location>
        <begin position="87"/>
        <end position="99"/>
    </location>
</feature>
<evidence type="ECO:0000256" key="3">
    <source>
        <dbReference type="ARBA" id="ARBA00023015"/>
    </source>
</evidence>
<keyword evidence="6" id="KW-0539">Nucleus</keyword>
<feature type="region of interest" description="Disordered" evidence="7">
    <location>
        <begin position="1"/>
        <end position="23"/>
    </location>
</feature>
<organism evidence="9 10">
    <name type="scientific">Colletotrichum orbiculare (strain 104-T / ATCC 96160 / CBS 514.97 / LARS 414 / MAFF 240422)</name>
    <name type="common">Cucumber anthracnose fungus</name>
    <name type="synonym">Colletotrichum lagenarium</name>
    <dbReference type="NCBI Taxonomy" id="1213857"/>
    <lineage>
        <taxon>Eukaryota</taxon>
        <taxon>Fungi</taxon>
        <taxon>Dikarya</taxon>
        <taxon>Ascomycota</taxon>
        <taxon>Pezizomycotina</taxon>
        <taxon>Sordariomycetes</taxon>
        <taxon>Hypocreomycetidae</taxon>
        <taxon>Glomerellales</taxon>
        <taxon>Glomerellaceae</taxon>
        <taxon>Colletotrichum</taxon>
        <taxon>Colletotrichum orbiculare species complex</taxon>
    </lineage>
</organism>
<dbReference type="SUPFAM" id="SSF57701">
    <property type="entry name" value="Zn2/Cys6 DNA-binding domain"/>
    <property type="match status" value="1"/>
</dbReference>
<dbReference type="GO" id="GO:0008270">
    <property type="term" value="F:zinc ion binding"/>
    <property type="evidence" value="ECO:0007669"/>
    <property type="project" value="InterPro"/>
</dbReference>
<evidence type="ECO:0000256" key="2">
    <source>
        <dbReference type="ARBA" id="ARBA00022833"/>
    </source>
</evidence>
<evidence type="ECO:0000259" key="8">
    <source>
        <dbReference type="PROSITE" id="PS50048"/>
    </source>
</evidence>
<feature type="domain" description="Zn(2)-C6 fungal-type" evidence="8">
    <location>
        <begin position="26"/>
        <end position="59"/>
    </location>
</feature>
<dbReference type="PROSITE" id="PS00463">
    <property type="entry name" value="ZN2_CY6_FUNGAL_1"/>
    <property type="match status" value="1"/>
</dbReference>
<dbReference type="Gene3D" id="4.10.240.10">
    <property type="entry name" value="Zn(2)-C6 fungal-type DNA-binding domain"/>
    <property type="match status" value="1"/>
</dbReference>
<dbReference type="Pfam" id="PF00172">
    <property type="entry name" value="Zn_clus"/>
    <property type="match status" value="1"/>
</dbReference>
<name>A0A484FLI8_COLOR</name>
<keyword evidence="10" id="KW-1185">Reference proteome</keyword>
<proteinExistence type="predicted"/>
<dbReference type="CDD" id="cd12148">
    <property type="entry name" value="fungal_TF_MHR"/>
    <property type="match status" value="1"/>
</dbReference>
<dbReference type="PROSITE" id="PS50048">
    <property type="entry name" value="ZN2_CY6_FUNGAL_2"/>
    <property type="match status" value="1"/>
</dbReference>
<dbReference type="EMBL" id="AMCV02000023">
    <property type="protein sequence ID" value="TDZ18354.1"/>
    <property type="molecule type" value="Genomic_DNA"/>
</dbReference>
<dbReference type="InterPro" id="IPR001138">
    <property type="entry name" value="Zn2Cys6_DnaBD"/>
</dbReference>
<dbReference type="Pfam" id="PF04082">
    <property type="entry name" value="Fungal_trans"/>
    <property type="match status" value="1"/>
</dbReference>